<dbReference type="Pfam" id="PF13997">
    <property type="entry name" value="YqjK"/>
    <property type="match status" value="1"/>
</dbReference>
<sequence>MNPQAVELALKKQRLQLQAAAQRVMILQALESASPAFGAAEKVRSGLRWAKSHPEWLAGIGIALLVARPRAFFRWARRGFFVWRSLRRLRSAVESILPAR</sequence>
<dbReference type="InterPro" id="IPR025612">
    <property type="entry name" value="YqjK"/>
</dbReference>
<dbReference type="EMBL" id="AP021857">
    <property type="protein sequence ID" value="BBO22228.1"/>
    <property type="molecule type" value="Genomic_DNA"/>
</dbReference>
<gene>
    <name evidence="1" type="ORF">DSYM_29270</name>
</gene>
<proteinExistence type="predicted"/>
<evidence type="ECO:0008006" key="3">
    <source>
        <dbReference type="Google" id="ProtNLM"/>
    </source>
</evidence>
<evidence type="ECO:0000313" key="1">
    <source>
        <dbReference type="EMBL" id="BBO22228.1"/>
    </source>
</evidence>
<reference evidence="1" key="1">
    <citation type="journal article" name="DNA Res.">
        <title>The physiological potential of anammox bacteria as revealed by their core genome structure.</title>
        <authorList>
            <person name="Okubo T."/>
            <person name="Toyoda A."/>
            <person name="Fukuhara K."/>
            <person name="Uchiyama I."/>
            <person name="Harigaya Y."/>
            <person name="Kuroiwa M."/>
            <person name="Suzuki T."/>
            <person name="Murakami Y."/>
            <person name="Suwa Y."/>
            <person name="Takami H."/>
        </authorList>
    </citation>
    <scope>NUCLEOTIDE SEQUENCE</scope>
    <source>
        <strain evidence="1">317325-3</strain>
    </source>
</reference>
<evidence type="ECO:0000313" key="2">
    <source>
        <dbReference type="Proteomes" id="UP000662914"/>
    </source>
</evidence>
<accession>A0A809R6B8</accession>
<organism evidence="1 2">
    <name type="scientific">Candidatus Desulfobacillus denitrificans</name>
    <dbReference type="NCBI Taxonomy" id="2608985"/>
    <lineage>
        <taxon>Bacteria</taxon>
        <taxon>Pseudomonadati</taxon>
        <taxon>Pseudomonadota</taxon>
        <taxon>Betaproteobacteria</taxon>
        <taxon>Candidatus Desulfobacillus</taxon>
    </lineage>
</organism>
<protein>
    <recommendedName>
        <fullName evidence="3">YqjK-like protein</fullName>
    </recommendedName>
</protein>
<dbReference type="KEGG" id="ddz:DSYM_29270"/>
<dbReference type="Proteomes" id="UP000662914">
    <property type="component" value="Chromosome"/>
</dbReference>
<dbReference type="AlphaFoldDB" id="A0A809R6B8"/>
<name>A0A809R6B8_9PROT</name>